<evidence type="ECO:0000256" key="1">
    <source>
        <dbReference type="ARBA" id="ARBA00004127"/>
    </source>
</evidence>
<dbReference type="GO" id="GO:0015184">
    <property type="term" value="F:L-cystine transmembrane transporter activity"/>
    <property type="evidence" value="ECO:0007669"/>
    <property type="project" value="TreeGrafter"/>
</dbReference>
<comment type="subcellular location">
    <subcellularLocation>
        <location evidence="1">Endomembrane system</location>
        <topology evidence="1">Multi-pass membrane protein</topology>
    </subcellularLocation>
</comment>
<keyword evidence="11" id="KW-1185">Reference proteome</keyword>
<organism evidence="10 11">
    <name type="scientific">Pristionchus fissidentatus</name>
    <dbReference type="NCBI Taxonomy" id="1538716"/>
    <lineage>
        <taxon>Eukaryota</taxon>
        <taxon>Metazoa</taxon>
        <taxon>Ecdysozoa</taxon>
        <taxon>Nematoda</taxon>
        <taxon>Chromadorea</taxon>
        <taxon>Rhabditida</taxon>
        <taxon>Rhabditina</taxon>
        <taxon>Diplogasteromorpha</taxon>
        <taxon>Diplogasteroidea</taxon>
        <taxon>Neodiplogasteridae</taxon>
        <taxon>Pristionchus</taxon>
    </lineage>
</organism>
<reference evidence="10" key="1">
    <citation type="submission" date="2023-10" db="EMBL/GenBank/DDBJ databases">
        <title>Genome assembly of Pristionchus species.</title>
        <authorList>
            <person name="Yoshida K."/>
            <person name="Sommer R.J."/>
        </authorList>
    </citation>
    <scope>NUCLEOTIDE SEQUENCE</scope>
    <source>
        <strain evidence="10">RS5133</strain>
    </source>
</reference>
<feature type="non-terminal residue" evidence="10">
    <location>
        <position position="1"/>
    </location>
</feature>
<dbReference type="PANTHER" id="PTHR13131:SF5">
    <property type="entry name" value="CYSTINOSIN"/>
    <property type="match status" value="1"/>
</dbReference>
<proteinExistence type="inferred from homology"/>
<feature type="transmembrane region" description="Helical" evidence="9">
    <location>
        <begin position="24"/>
        <end position="45"/>
    </location>
</feature>
<evidence type="ECO:0000313" key="11">
    <source>
        <dbReference type="Proteomes" id="UP001432322"/>
    </source>
</evidence>
<dbReference type="InterPro" id="IPR005282">
    <property type="entry name" value="LC_transporter"/>
</dbReference>
<sequence length="122" mass="13761">LSLTSSYARIRIVRSHSLDVIVDIVGWAYFFAWSISFWPQIILNFQRKSVIGLNFDFVLLNTIGFASYTVYNSLIYFDSDVQTAYTAAFPRSPIPVLLNDVVFAVHAFLACLITGIQVSDNI</sequence>
<comment type="caution">
    <text evidence="10">The sequence shown here is derived from an EMBL/GenBank/DDBJ whole genome shotgun (WGS) entry which is preliminary data.</text>
</comment>
<gene>
    <name evidence="10" type="ORF">PFISCL1PPCAC_6102</name>
</gene>
<evidence type="ECO:0000256" key="6">
    <source>
        <dbReference type="ARBA" id="ARBA00022989"/>
    </source>
</evidence>
<keyword evidence="7 9" id="KW-0472">Membrane</keyword>
<name>A0AAV5VA89_9BILA</name>
<evidence type="ECO:0000256" key="4">
    <source>
        <dbReference type="ARBA" id="ARBA00022692"/>
    </source>
</evidence>
<feature type="transmembrane region" description="Helical" evidence="9">
    <location>
        <begin position="97"/>
        <end position="116"/>
    </location>
</feature>
<dbReference type="InterPro" id="IPR006603">
    <property type="entry name" value="PQ-loop_rpt"/>
</dbReference>
<protein>
    <recommendedName>
        <fullName evidence="12">Cystinosin</fullName>
    </recommendedName>
</protein>
<evidence type="ECO:0000256" key="5">
    <source>
        <dbReference type="ARBA" id="ARBA00022737"/>
    </source>
</evidence>
<evidence type="ECO:0000256" key="3">
    <source>
        <dbReference type="ARBA" id="ARBA00022448"/>
    </source>
</evidence>
<evidence type="ECO:0008006" key="12">
    <source>
        <dbReference type="Google" id="ProtNLM"/>
    </source>
</evidence>
<comment type="catalytic activity">
    <reaction evidence="8">
        <text>L-cystine(out) + H(+)(out) = L-cystine(in) + H(+)(in)</text>
        <dbReference type="Rhea" id="RHEA:66172"/>
        <dbReference type="ChEBI" id="CHEBI:15378"/>
        <dbReference type="ChEBI" id="CHEBI:35491"/>
    </reaction>
    <physiologicalReaction direction="left-to-right" evidence="8">
        <dbReference type="Rhea" id="RHEA:66173"/>
    </physiologicalReaction>
</comment>
<feature type="transmembrane region" description="Helical" evidence="9">
    <location>
        <begin position="57"/>
        <end position="77"/>
    </location>
</feature>
<keyword evidence="4 9" id="KW-0812">Transmembrane</keyword>
<accession>A0AAV5VA89</accession>
<dbReference type="Gene3D" id="1.20.1280.290">
    <property type="match status" value="1"/>
</dbReference>
<evidence type="ECO:0000256" key="2">
    <source>
        <dbReference type="ARBA" id="ARBA00006855"/>
    </source>
</evidence>
<evidence type="ECO:0000256" key="8">
    <source>
        <dbReference type="ARBA" id="ARBA00048473"/>
    </source>
</evidence>
<dbReference type="EMBL" id="BTSY01000002">
    <property type="protein sequence ID" value="GMT14805.1"/>
    <property type="molecule type" value="Genomic_DNA"/>
</dbReference>
<keyword evidence="5" id="KW-0677">Repeat</keyword>
<keyword evidence="3" id="KW-0813">Transport</keyword>
<dbReference type="SMART" id="SM00679">
    <property type="entry name" value="CTNS"/>
    <property type="match status" value="1"/>
</dbReference>
<dbReference type="AlphaFoldDB" id="A0AAV5VA89"/>
<dbReference type="PANTHER" id="PTHR13131">
    <property type="entry name" value="CYSTINOSIN"/>
    <property type="match status" value="1"/>
</dbReference>
<evidence type="ECO:0000256" key="9">
    <source>
        <dbReference type="SAM" id="Phobius"/>
    </source>
</evidence>
<dbReference type="Proteomes" id="UP001432322">
    <property type="component" value="Unassembled WGS sequence"/>
</dbReference>
<evidence type="ECO:0000256" key="7">
    <source>
        <dbReference type="ARBA" id="ARBA00023136"/>
    </source>
</evidence>
<comment type="similarity">
    <text evidence="2">Belongs to the cystinosin family.</text>
</comment>
<evidence type="ECO:0000313" key="10">
    <source>
        <dbReference type="EMBL" id="GMT14805.1"/>
    </source>
</evidence>
<feature type="non-terminal residue" evidence="10">
    <location>
        <position position="122"/>
    </location>
</feature>
<dbReference type="Pfam" id="PF04193">
    <property type="entry name" value="PQ-loop"/>
    <property type="match status" value="1"/>
</dbReference>
<keyword evidence="6 9" id="KW-1133">Transmembrane helix</keyword>
<dbReference type="GO" id="GO:0005765">
    <property type="term" value="C:lysosomal membrane"/>
    <property type="evidence" value="ECO:0007669"/>
    <property type="project" value="TreeGrafter"/>
</dbReference>
<dbReference type="GO" id="GO:0012505">
    <property type="term" value="C:endomembrane system"/>
    <property type="evidence" value="ECO:0007669"/>
    <property type="project" value="UniProtKB-SubCell"/>
</dbReference>